<protein>
    <recommendedName>
        <fullName evidence="1">SIS domain-containing protein</fullName>
    </recommendedName>
</protein>
<sequence length="251" mass="28131">MVKGKSYLDITIEFLQKIEKEQAKNFEKAGQVIGDVLMKDGLLHVIGTGGHTDIPAYDMFYRAGGLVPVNYIIPIGALYGACGATHGMRIERCPDYMNRVVDYYGVKAGDVAIVFNNIGVNSATIDAILECKKKKAYTIGVGGSEWQEKIPIDHFTRHPSRQNMIDLVDLFIDDYNPVGDSVMEIDNFDRPFAPISAMTDGYIVRRIEIETIKYMVNKGVTPKVWMSANRVGGDEANTKYVEEYFNRIKNL</sequence>
<feature type="domain" description="SIS" evidence="1">
    <location>
        <begin position="7"/>
        <end position="142"/>
    </location>
</feature>
<dbReference type="GO" id="GO:1901135">
    <property type="term" value="P:carbohydrate derivative metabolic process"/>
    <property type="evidence" value="ECO:0007669"/>
    <property type="project" value="InterPro"/>
</dbReference>
<dbReference type="Proteomes" id="UP000485569">
    <property type="component" value="Unassembled WGS sequence"/>
</dbReference>
<dbReference type="InterPro" id="IPR001347">
    <property type="entry name" value="SIS_dom"/>
</dbReference>
<organism evidence="2">
    <name type="scientific">Candidatus Atribacter allofermentans</name>
    <dbReference type="NCBI Taxonomy" id="1852833"/>
    <lineage>
        <taxon>Bacteria</taxon>
        <taxon>Pseudomonadati</taxon>
        <taxon>Atribacterota</taxon>
        <taxon>Atribacteria</taxon>
        <taxon>Atribacterales</taxon>
        <taxon>Atribacteraceae</taxon>
        <taxon>Atribacter</taxon>
    </lineage>
</organism>
<proteinExistence type="predicted"/>
<reference evidence="2" key="1">
    <citation type="submission" date="2017-02" db="EMBL/GenBank/DDBJ databases">
        <title>Delving into the versatile metabolic prowess of the omnipresent phylum Bacteroidetes.</title>
        <authorList>
            <person name="Nobu M.K."/>
            <person name="Mei R."/>
            <person name="Narihiro T."/>
            <person name="Kuroda K."/>
            <person name="Liu W.-T."/>
        </authorList>
    </citation>
    <scope>NUCLEOTIDE SEQUENCE</scope>
    <source>
        <strain evidence="2">ADurb.Bin276</strain>
    </source>
</reference>
<dbReference type="GO" id="GO:0097367">
    <property type="term" value="F:carbohydrate derivative binding"/>
    <property type="evidence" value="ECO:0007669"/>
    <property type="project" value="InterPro"/>
</dbReference>
<comment type="caution">
    <text evidence="2">The sequence shown here is derived from an EMBL/GenBank/DDBJ whole genome shotgun (WGS) entry which is preliminary data.</text>
</comment>
<accession>A0A1V5SQL5</accession>
<dbReference type="Gene3D" id="3.40.50.10490">
    <property type="entry name" value="Glucose-6-phosphate isomerase like protein, domain 1"/>
    <property type="match status" value="1"/>
</dbReference>
<evidence type="ECO:0000259" key="1">
    <source>
        <dbReference type="Pfam" id="PF13580"/>
    </source>
</evidence>
<dbReference type="SUPFAM" id="SSF53697">
    <property type="entry name" value="SIS domain"/>
    <property type="match status" value="1"/>
</dbReference>
<gene>
    <name evidence="2" type="ORF">BWY41_01437</name>
</gene>
<evidence type="ECO:0000313" key="2">
    <source>
        <dbReference type="EMBL" id="OQA56829.1"/>
    </source>
</evidence>
<dbReference type="Pfam" id="PF13580">
    <property type="entry name" value="SIS_2"/>
    <property type="match status" value="1"/>
</dbReference>
<dbReference type="InterPro" id="IPR046348">
    <property type="entry name" value="SIS_dom_sf"/>
</dbReference>
<dbReference type="NCBIfam" id="NF002805">
    <property type="entry name" value="PRK02947.1"/>
    <property type="match status" value="1"/>
</dbReference>
<dbReference type="AlphaFoldDB" id="A0A1V5SQL5"/>
<name>A0A1V5SQL5_9BACT</name>
<dbReference type="EMBL" id="MWBQ01000108">
    <property type="protein sequence ID" value="OQA56829.1"/>
    <property type="molecule type" value="Genomic_DNA"/>
</dbReference>